<accession>A0A8X8LFB6</accession>
<gene>
    <name evidence="2" type="ORF">SAMN05444410_10882</name>
</gene>
<proteinExistence type="predicted"/>
<dbReference type="InterPro" id="IPR036271">
    <property type="entry name" value="Tet_transcr_reg_TetR-rel_C_sf"/>
</dbReference>
<evidence type="ECO:0000313" key="2">
    <source>
        <dbReference type="EMBL" id="SDX03008.1"/>
    </source>
</evidence>
<dbReference type="AlphaFoldDB" id="A0A8X8LFB6"/>
<protein>
    <recommendedName>
        <fullName evidence="1">Tetracyclin repressor-like C-terminal domain-containing protein</fullName>
    </recommendedName>
</protein>
<sequence length="218" mass="25798">MKKKTIDKKELMEHYSDHLLTEGKPPVNVYQFTKKLGISEDHFYRYFTSFESLESEYLVYFFQQSLELVIQTDGYDAMSPKEKLLHFYFVFFENLTLNRSLVLHLLRAPLTNKLQQLRPLHRQFNTYIQSLGFKEQGFIANAPGKLKQVSEKTRTELIWAHFLSVLQFWKNDRSPGFEKTDMYIEKSIELGFEIINTAILGKFFDLGKFLWSEKVPAI</sequence>
<evidence type="ECO:0000259" key="1">
    <source>
        <dbReference type="Pfam" id="PF17931"/>
    </source>
</evidence>
<dbReference type="InterPro" id="IPR009057">
    <property type="entry name" value="Homeodomain-like_sf"/>
</dbReference>
<dbReference type="Pfam" id="PF17931">
    <property type="entry name" value="TetR_C_23"/>
    <property type="match status" value="1"/>
</dbReference>
<comment type="caution">
    <text evidence="2">The sequence shown here is derived from an EMBL/GenBank/DDBJ whole genome shotgun (WGS) entry which is preliminary data.</text>
</comment>
<reference evidence="2 3" key="1">
    <citation type="submission" date="2016-10" db="EMBL/GenBank/DDBJ databases">
        <authorList>
            <person name="Varghese N."/>
            <person name="Submissions S."/>
        </authorList>
    </citation>
    <scope>NUCLEOTIDE SEQUENCE [LARGE SCALE GENOMIC DNA]</scope>
    <source>
        <strain evidence="2 3">DSM 25353</strain>
    </source>
</reference>
<dbReference type="Gene3D" id="1.10.357.10">
    <property type="entry name" value="Tetracycline Repressor, domain 2"/>
    <property type="match status" value="1"/>
</dbReference>
<dbReference type="SUPFAM" id="SSF46689">
    <property type="entry name" value="Homeodomain-like"/>
    <property type="match status" value="1"/>
</dbReference>
<name>A0A8X8LFB6_9BACT</name>
<dbReference type="InterPro" id="IPR041673">
    <property type="entry name" value="TetR_C_23"/>
</dbReference>
<dbReference type="Proteomes" id="UP000198711">
    <property type="component" value="Unassembled WGS sequence"/>
</dbReference>
<evidence type="ECO:0000313" key="3">
    <source>
        <dbReference type="Proteomes" id="UP000198711"/>
    </source>
</evidence>
<keyword evidence="3" id="KW-1185">Reference proteome</keyword>
<feature type="domain" description="Tetracyclin repressor-like C-terminal" evidence="1">
    <location>
        <begin position="83"/>
        <end position="210"/>
    </location>
</feature>
<dbReference type="EMBL" id="FNNO01000008">
    <property type="protein sequence ID" value="SDX03008.1"/>
    <property type="molecule type" value="Genomic_DNA"/>
</dbReference>
<dbReference type="RefSeq" id="WP_092723915.1">
    <property type="nucleotide sequence ID" value="NZ_FNNO01000008.1"/>
</dbReference>
<organism evidence="2 3">
    <name type="scientific">Hydrobacter penzbergensis</name>
    <dbReference type="NCBI Taxonomy" id="1235997"/>
    <lineage>
        <taxon>Bacteria</taxon>
        <taxon>Pseudomonadati</taxon>
        <taxon>Bacteroidota</taxon>
        <taxon>Chitinophagia</taxon>
        <taxon>Chitinophagales</taxon>
        <taxon>Chitinophagaceae</taxon>
        <taxon>Hydrobacter</taxon>
    </lineage>
</organism>
<dbReference type="SUPFAM" id="SSF48498">
    <property type="entry name" value="Tetracyclin repressor-like, C-terminal domain"/>
    <property type="match status" value="1"/>
</dbReference>